<protein>
    <submittedName>
        <fullName evidence="1">Uncharacterized protein</fullName>
    </submittedName>
</protein>
<gene>
    <name evidence="1" type="ORF">GGR04_002560</name>
</gene>
<name>A0A7W6MJZ8_9HYPH</name>
<dbReference type="AlphaFoldDB" id="A0A7W6MJZ8"/>
<organism evidence="1 2">
    <name type="scientific">Aureimonas pseudogalii</name>
    <dbReference type="NCBI Taxonomy" id="1744844"/>
    <lineage>
        <taxon>Bacteria</taxon>
        <taxon>Pseudomonadati</taxon>
        <taxon>Pseudomonadota</taxon>
        <taxon>Alphaproteobacteria</taxon>
        <taxon>Hyphomicrobiales</taxon>
        <taxon>Aurantimonadaceae</taxon>
        <taxon>Aureimonas</taxon>
    </lineage>
</organism>
<dbReference type="RefSeq" id="WP_246393140.1">
    <property type="nucleotide sequence ID" value="NZ_JACIEK010000006.1"/>
</dbReference>
<proteinExistence type="predicted"/>
<comment type="caution">
    <text evidence="1">The sequence shown here is derived from an EMBL/GenBank/DDBJ whole genome shotgun (WGS) entry which is preliminary data.</text>
</comment>
<reference evidence="1 2" key="1">
    <citation type="submission" date="2020-08" db="EMBL/GenBank/DDBJ databases">
        <title>Genomic Encyclopedia of Type Strains, Phase IV (KMG-IV): sequencing the most valuable type-strain genomes for metagenomic binning, comparative biology and taxonomic classification.</title>
        <authorList>
            <person name="Goeker M."/>
        </authorList>
    </citation>
    <scope>NUCLEOTIDE SEQUENCE [LARGE SCALE GENOMIC DNA]</scope>
    <source>
        <strain evidence="1 2">DSM 102238</strain>
    </source>
</reference>
<sequence>MPDAIPFSRTEFRGFSMSIEQEIRTPYLADNRTSGSAAAALHPMQQAASRLGDVRDGRSRLRPKDLVGLLLCHGARAWRSSQPVARVRLKVDTQAGTQAVRIACGGPGSR</sequence>
<evidence type="ECO:0000313" key="2">
    <source>
        <dbReference type="Proteomes" id="UP000542776"/>
    </source>
</evidence>
<dbReference type="EMBL" id="JACIEK010000006">
    <property type="protein sequence ID" value="MBB3998712.1"/>
    <property type="molecule type" value="Genomic_DNA"/>
</dbReference>
<evidence type="ECO:0000313" key="1">
    <source>
        <dbReference type="EMBL" id="MBB3998712.1"/>
    </source>
</evidence>
<accession>A0A7W6MJZ8</accession>
<dbReference type="Proteomes" id="UP000542776">
    <property type="component" value="Unassembled WGS sequence"/>
</dbReference>
<keyword evidence="2" id="KW-1185">Reference proteome</keyword>